<dbReference type="Pfam" id="PF24883">
    <property type="entry name" value="NPHP3_N"/>
    <property type="match status" value="1"/>
</dbReference>
<dbReference type="PANTHER" id="PTHR10039">
    <property type="entry name" value="AMELOGENIN"/>
    <property type="match status" value="1"/>
</dbReference>
<proteinExistence type="predicted"/>
<accession>A0A9P6JJM2</accession>
<evidence type="ECO:0000313" key="4">
    <source>
        <dbReference type="Proteomes" id="UP000807306"/>
    </source>
</evidence>
<dbReference type="PANTHER" id="PTHR10039:SF17">
    <property type="entry name" value="FUNGAL STAND N-TERMINAL GOODBYE DOMAIN-CONTAINING PROTEIN-RELATED"/>
    <property type="match status" value="1"/>
</dbReference>
<dbReference type="InterPro" id="IPR056884">
    <property type="entry name" value="NPHP3-like_N"/>
</dbReference>
<dbReference type="EMBL" id="MU157928">
    <property type="protein sequence ID" value="KAF9522979.1"/>
    <property type="molecule type" value="Genomic_DNA"/>
</dbReference>
<protein>
    <recommendedName>
        <fullName evidence="2">Nephrocystin 3-like N-terminal domain-containing protein</fullName>
    </recommendedName>
</protein>
<gene>
    <name evidence="3" type="ORF">CPB83DRAFT_68707</name>
</gene>
<keyword evidence="1" id="KW-0677">Repeat</keyword>
<name>A0A9P6JJM2_9AGAR</name>
<dbReference type="Proteomes" id="UP000807306">
    <property type="component" value="Unassembled WGS sequence"/>
</dbReference>
<dbReference type="AlphaFoldDB" id="A0A9P6JJM2"/>
<feature type="domain" description="Nephrocystin 3-like N-terminal" evidence="2">
    <location>
        <begin position="83"/>
        <end position="234"/>
    </location>
</feature>
<evidence type="ECO:0000256" key="1">
    <source>
        <dbReference type="ARBA" id="ARBA00022737"/>
    </source>
</evidence>
<keyword evidence="4" id="KW-1185">Reference proteome</keyword>
<dbReference type="OrthoDB" id="5967843at2759"/>
<reference evidence="3" key="1">
    <citation type="submission" date="2020-11" db="EMBL/GenBank/DDBJ databases">
        <authorList>
            <consortium name="DOE Joint Genome Institute"/>
            <person name="Ahrendt S."/>
            <person name="Riley R."/>
            <person name="Andreopoulos W."/>
            <person name="Labutti K."/>
            <person name="Pangilinan J."/>
            <person name="Ruiz-Duenas F.J."/>
            <person name="Barrasa J.M."/>
            <person name="Sanchez-Garcia M."/>
            <person name="Camarero S."/>
            <person name="Miyauchi S."/>
            <person name="Serrano A."/>
            <person name="Linde D."/>
            <person name="Babiker R."/>
            <person name="Drula E."/>
            <person name="Ayuso-Fernandez I."/>
            <person name="Pacheco R."/>
            <person name="Padilla G."/>
            <person name="Ferreira P."/>
            <person name="Barriuso J."/>
            <person name="Kellner H."/>
            <person name="Castanera R."/>
            <person name="Alfaro M."/>
            <person name="Ramirez L."/>
            <person name="Pisabarro A.G."/>
            <person name="Kuo A."/>
            <person name="Tritt A."/>
            <person name="Lipzen A."/>
            <person name="He G."/>
            <person name="Yan M."/>
            <person name="Ng V."/>
            <person name="Cullen D."/>
            <person name="Martin F."/>
            <person name="Rosso M.-N."/>
            <person name="Henrissat B."/>
            <person name="Hibbett D."/>
            <person name="Martinez A.T."/>
            <person name="Grigoriev I.V."/>
        </authorList>
    </citation>
    <scope>NUCLEOTIDE SEQUENCE</scope>
    <source>
        <strain evidence="3">CBS 506.95</strain>
    </source>
</reference>
<evidence type="ECO:0000313" key="3">
    <source>
        <dbReference type="EMBL" id="KAF9522979.1"/>
    </source>
</evidence>
<comment type="caution">
    <text evidence="3">The sequence shown here is derived from an EMBL/GenBank/DDBJ whole genome shotgun (WGS) entry which is preliminary data.</text>
</comment>
<sequence>MTRQPLCSFFYKVRNVSVTDSTVSCTIYYNESRNSGIHLLSQSISTSAMHDSSTRDPPPRCHPTTRKASLDTIITFVEDPDPQDAVLWMNAPFGHGKSAVMQTVIETLRTSSRGHLVAGSFFFGREKEGRDKAHYLLPAILYQIAHNIPGMYEHINDAINADPTLPSKSIETQFIPLLVAPFRNFTPTLTQTPTVFIDGLDECYTSAAQRSVLKLIAEAISIHKVPLRFVIASRPEVHIEQSFNALALSSISRSFELDDDFENMVTYFRAEFDNIYDSRAESMVDIPKPWPSNKILWDLARRASGQYLFASTVIRFVDDEYDNPVEQLQVLLGPHPRQSSAFSTIDTLYTQILSVYPNRLRDSLLRILGMIIHREDGRVTVASLSDLLNLAPLEVWTILRSIRAVVKIKELPAIPPHDTNFSLSNYLSPTVIIRHISLKEFLINQDRARDFWVDMNLMEAILCRRSDFLLASSISGSVSTNIVHPATWICVRCPIWSPETGTFDVSSWPLFIQEFSKYKMARLHSQALDCKPQSLKTFCWILGCWKNWRSFEHSTSLNEDFETVKTIVTIALRERFKPLSQAVLDLFALLSYFDYTEKAMFATTLGAIKKRPDLSFSASLRALDSASVFLSLDKGNSGGFNRHKEPTMSDMRVGVNWSIMDILLDSELVGTRLYTAHREARIIALSRCYKDFLLREIPGSKSFQANAQFLFRLPMIRPDIMTLKNIDNSAGSRMGLLIDQICSSRSLAVVCDIAAFGYSTPRFFTPLFIFASVNCLEAKSLGTRFGAIREKLKCLVTRLLQISVLAAVFNHSDYHDPSIHANKLRIYHNLIMLEALDLIRWLDLVDEKTHDAILTYLIDIDTLHM</sequence>
<organism evidence="3 4">
    <name type="scientific">Crepidotus variabilis</name>
    <dbReference type="NCBI Taxonomy" id="179855"/>
    <lineage>
        <taxon>Eukaryota</taxon>
        <taxon>Fungi</taxon>
        <taxon>Dikarya</taxon>
        <taxon>Basidiomycota</taxon>
        <taxon>Agaricomycotina</taxon>
        <taxon>Agaricomycetes</taxon>
        <taxon>Agaricomycetidae</taxon>
        <taxon>Agaricales</taxon>
        <taxon>Agaricineae</taxon>
        <taxon>Crepidotaceae</taxon>
        <taxon>Crepidotus</taxon>
    </lineage>
</organism>
<evidence type="ECO:0000259" key="2">
    <source>
        <dbReference type="Pfam" id="PF24883"/>
    </source>
</evidence>